<protein>
    <submittedName>
        <fullName evidence="2">Uncharacterized protein</fullName>
    </submittedName>
</protein>
<evidence type="ECO:0000256" key="1">
    <source>
        <dbReference type="SAM" id="MobiDB-lite"/>
    </source>
</evidence>
<dbReference type="Proteomes" id="UP000250321">
    <property type="component" value="Unassembled WGS sequence"/>
</dbReference>
<feature type="region of interest" description="Disordered" evidence="1">
    <location>
        <begin position="151"/>
        <end position="176"/>
    </location>
</feature>
<sequence>MPQACREGHHCLGRRFASSNEMMVSGLSTRHLAFISREPLFCLAKKNCQYKNPDSFAFFFTLKILEFALLKSSLCPPQFSQPSNVLEPFSNSWASSLFVLTCSDAPYCSPSKAKELHLLDLMIWQFGLVQMVPPLLLSTHRPSSWKTDVSQSQDAAEVSPHLRGKMAPPSVKPRRNCNAIDEDGSTQYDDSYSTIFIRPSAPAAYHGRSGSPCAYRVWSEGPCACHVRSDGPCAYHVRSDAPCVYHVRSDGPRVIGDDMGGEDTASG</sequence>
<accession>A0A314XNA5</accession>
<name>A0A314XNA5_PRUYE</name>
<gene>
    <name evidence="2" type="ORF">Pyn_09683</name>
</gene>
<dbReference type="EMBL" id="PJQY01002149">
    <property type="protein sequence ID" value="PQP96074.1"/>
    <property type="molecule type" value="Genomic_DNA"/>
</dbReference>
<organism evidence="2 3">
    <name type="scientific">Prunus yedoensis var. nudiflora</name>
    <dbReference type="NCBI Taxonomy" id="2094558"/>
    <lineage>
        <taxon>Eukaryota</taxon>
        <taxon>Viridiplantae</taxon>
        <taxon>Streptophyta</taxon>
        <taxon>Embryophyta</taxon>
        <taxon>Tracheophyta</taxon>
        <taxon>Spermatophyta</taxon>
        <taxon>Magnoliopsida</taxon>
        <taxon>eudicotyledons</taxon>
        <taxon>Gunneridae</taxon>
        <taxon>Pentapetalae</taxon>
        <taxon>rosids</taxon>
        <taxon>fabids</taxon>
        <taxon>Rosales</taxon>
        <taxon>Rosaceae</taxon>
        <taxon>Amygdaloideae</taxon>
        <taxon>Amygdaleae</taxon>
        <taxon>Prunus</taxon>
    </lineage>
</organism>
<comment type="caution">
    <text evidence="2">The sequence shown here is derived from an EMBL/GenBank/DDBJ whole genome shotgun (WGS) entry which is preliminary data.</text>
</comment>
<evidence type="ECO:0000313" key="3">
    <source>
        <dbReference type="Proteomes" id="UP000250321"/>
    </source>
</evidence>
<proteinExistence type="predicted"/>
<reference evidence="2 3" key="1">
    <citation type="submission" date="2018-02" db="EMBL/GenBank/DDBJ databases">
        <title>Draft genome of wild Prunus yedoensis var. nudiflora.</title>
        <authorList>
            <person name="Baek S."/>
            <person name="Kim J.-H."/>
            <person name="Choi K."/>
            <person name="Kim G.-B."/>
            <person name="Cho A."/>
            <person name="Jang H."/>
            <person name="Shin C.-H."/>
            <person name="Yu H.-J."/>
            <person name="Mun J.-H."/>
        </authorList>
    </citation>
    <scope>NUCLEOTIDE SEQUENCE [LARGE SCALE GENOMIC DNA]</scope>
    <source>
        <strain evidence="3">cv. Jeju island</strain>
        <tissue evidence="2">Leaf</tissue>
    </source>
</reference>
<dbReference type="AlphaFoldDB" id="A0A314XNA5"/>
<keyword evidence="3" id="KW-1185">Reference proteome</keyword>
<evidence type="ECO:0000313" key="2">
    <source>
        <dbReference type="EMBL" id="PQP96074.1"/>
    </source>
</evidence>